<protein>
    <recommendedName>
        <fullName evidence="3">DUF4276 family protein</fullName>
    </recommendedName>
</protein>
<dbReference type="Proteomes" id="UP000609064">
    <property type="component" value="Unassembled WGS sequence"/>
</dbReference>
<organism evidence="1 2">
    <name type="scientific">Emticicia aquatilis</name>
    <dbReference type="NCBI Taxonomy" id="1537369"/>
    <lineage>
        <taxon>Bacteria</taxon>
        <taxon>Pseudomonadati</taxon>
        <taxon>Bacteroidota</taxon>
        <taxon>Cytophagia</taxon>
        <taxon>Cytophagales</taxon>
        <taxon>Leadbetterellaceae</taxon>
        <taxon>Emticicia</taxon>
    </lineage>
</organism>
<comment type="caution">
    <text evidence="1">The sequence shown here is derived from an EMBL/GenBank/DDBJ whole genome shotgun (WGS) entry which is preliminary data.</text>
</comment>
<reference evidence="1" key="2">
    <citation type="submission" date="2020-09" db="EMBL/GenBank/DDBJ databases">
        <authorList>
            <person name="Sun Q."/>
            <person name="Zhou Y."/>
        </authorList>
    </citation>
    <scope>NUCLEOTIDE SEQUENCE</scope>
    <source>
        <strain evidence="1">CGMCC 1.15958</strain>
    </source>
</reference>
<dbReference type="AlphaFoldDB" id="A0A916YJW7"/>
<sequence>MVKVGFLVEGDTEKKIILSDNFKAYCQSRNIEILPSILPTKGQRGKDIFKNKEKIEAFIEILKDNGAEYIFVIRDLEDLTCVIDAKDEIASDEVNKIIVVKAIESWFLADTKAISSYFEQDSYYHDLPESIEKPFDYLKRQSIEIKKRGISDKLIFAGIMLKNGFSIENAAKHSNCQSAKYFIKKLESLKPLTPKGG</sequence>
<gene>
    <name evidence="1" type="ORF">GCM10011514_11130</name>
</gene>
<accession>A0A916YJW7</accession>
<evidence type="ECO:0008006" key="3">
    <source>
        <dbReference type="Google" id="ProtNLM"/>
    </source>
</evidence>
<dbReference type="EMBL" id="BMKK01000002">
    <property type="protein sequence ID" value="GGD48772.1"/>
    <property type="molecule type" value="Genomic_DNA"/>
</dbReference>
<dbReference type="RefSeq" id="WP_188765048.1">
    <property type="nucleotide sequence ID" value="NZ_BMKK01000002.1"/>
</dbReference>
<name>A0A916YJW7_9BACT</name>
<evidence type="ECO:0000313" key="2">
    <source>
        <dbReference type="Proteomes" id="UP000609064"/>
    </source>
</evidence>
<evidence type="ECO:0000313" key="1">
    <source>
        <dbReference type="EMBL" id="GGD48772.1"/>
    </source>
</evidence>
<proteinExistence type="predicted"/>
<keyword evidence="2" id="KW-1185">Reference proteome</keyword>
<reference evidence="1" key="1">
    <citation type="journal article" date="2014" name="Int. J. Syst. Evol. Microbiol.">
        <title>Complete genome sequence of Corynebacterium casei LMG S-19264T (=DSM 44701T), isolated from a smear-ripened cheese.</title>
        <authorList>
            <consortium name="US DOE Joint Genome Institute (JGI-PGF)"/>
            <person name="Walter F."/>
            <person name="Albersmeier A."/>
            <person name="Kalinowski J."/>
            <person name="Ruckert C."/>
        </authorList>
    </citation>
    <scope>NUCLEOTIDE SEQUENCE</scope>
    <source>
        <strain evidence="1">CGMCC 1.15958</strain>
    </source>
</reference>